<protein>
    <recommendedName>
        <fullName evidence="10">Elongation of very long chain fatty acids protein</fullName>
        <ecNumber evidence="10">2.3.1.199</ecNumber>
    </recommendedName>
    <alternativeName>
        <fullName evidence="10">Very-long-chain 3-oxoacyl-CoA synthase</fullName>
    </alternativeName>
</protein>
<keyword evidence="3 10" id="KW-0808">Transferase</keyword>
<evidence type="ECO:0000256" key="8">
    <source>
        <dbReference type="ARBA" id="ARBA00023136"/>
    </source>
</evidence>
<keyword evidence="5 10" id="KW-0276">Fatty acid metabolism</keyword>
<dbReference type="GO" id="GO:0030148">
    <property type="term" value="P:sphingolipid biosynthetic process"/>
    <property type="evidence" value="ECO:0007669"/>
    <property type="project" value="TreeGrafter"/>
</dbReference>
<feature type="chain" id="PRO_5043451218" description="Elongation of very long chain fatty acids protein" evidence="11">
    <location>
        <begin position="16"/>
        <end position="375"/>
    </location>
</feature>
<feature type="transmembrane region" description="Helical" evidence="10">
    <location>
        <begin position="211"/>
        <end position="229"/>
    </location>
</feature>
<accession>A0AAV7HWG1</accession>
<evidence type="ECO:0000256" key="3">
    <source>
        <dbReference type="ARBA" id="ARBA00022679"/>
    </source>
</evidence>
<evidence type="ECO:0000256" key="4">
    <source>
        <dbReference type="ARBA" id="ARBA00022692"/>
    </source>
</evidence>
<keyword evidence="6 10" id="KW-1133">Transmembrane helix</keyword>
<dbReference type="EC" id="2.3.1.199" evidence="10"/>
<comment type="similarity">
    <text evidence="10">Belongs to the ELO family.</text>
</comment>
<keyword evidence="13" id="KW-1185">Reference proteome</keyword>
<evidence type="ECO:0000256" key="9">
    <source>
        <dbReference type="ARBA" id="ARBA00023160"/>
    </source>
</evidence>
<keyword evidence="7 10" id="KW-0443">Lipid metabolism</keyword>
<dbReference type="Pfam" id="PF01151">
    <property type="entry name" value="ELO"/>
    <property type="match status" value="1"/>
</dbReference>
<reference evidence="12 13" key="1">
    <citation type="journal article" date="2021" name="J. Hered.">
        <title>A chromosome-level genome assembly of the parasitoid wasp, Cotesia glomerata (Hymenoptera: Braconidae).</title>
        <authorList>
            <person name="Pinto B.J."/>
            <person name="Weis J.J."/>
            <person name="Gamble T."/>
            <person name="Ode P.J."/>
            <person name="Paul R."/>
            <person name="Zaspel J.M."/>
        </authorList>
    </citation>
    <scope>NUCLEOTIDE SEQUENCE [LARGE SCALE GENOMIC DNA]</scope>
    <source>
        <strain evidence="12">CgM1</strain>
    </source>
</reference>
<evidence type="ECO:0000313" key="13">
    <source>
        <dbReference type="Proteomes" id="UP000826195"/>
    </source>
</evidence>
<dbReference type="GO" id="GO:0005789">
    <property type="term" value="C:endoplasmic reticulum membrane"/>
    <property type="evidence" value="ECO:0007669"/>
    <property type="project" value="TreeGrafter"/>
</dbReference>
<dbReference type="InterPro" id="IPR002076">
    <property type="entry name" value="ELO_fam"/>
</dbReference>
<keyword evidence="2 10" id="KW-0444">Lipid biosynthesis</keyword>
<evidence type="ECO:0000256" key="2">
    <source>
        <dbReference type="ARBA" id="ARBA00022516"/>
    </source>
</evidence>
<evidence type="ECO:0000256" key="1">
    <source>
        <dbReference type="ARBA" id="ARBA00004141"/>
    </source>
</evidence>
<dbReference type="Proteomes" id="UP000826195">
    <property type="component" value="Unassembled WGS sequence"/>
</dbReference>
<dbReference type="GO" id="GO:0034626">
    <property type="term" value="P:fatty acid elongation, polyunsaturated fatty acid"/>
    <property type="evidence" value="ECO:0007669"/>
    <property type="project" value="TreeGrafter"/>
</dbReference>
<keyword evidence="11" id="KW-0732">Signal</keyword>
<dbReference type="PANTHER" id="PTHR11157:SF28">
    <property type="entry name" value="ELONGATION OF VERY LONG CHAIN FATTY ACIDS PROTEIN"/>
    <property type="match status" value="1"/>
</dbReference>
<feature type="signal peptide" evidence="11">
    <location>
        <begin position="1"/>
        <end position="15"/>
    </location>
</feature>
<dbReference type="GO" id="GO:0009922">
    <property type="term" value="F:fatty acid elongase activity"/>
    <property type="evidence" value="ECO:0007669"/>
    <property type="project" value="UniProtKB-EC"/>
</dbReference>
<keyword evidence="4 10" id="KW-0812">Transmembrane</keyword>
<comment type="catalytic activity">
    <reaction evidence="10">
        <text>a very-long-chain acyl-CoA + malonyl-CoA + H(+) = a very-long-chain 3-oxoacyl-CoA + CO2 + CoA</text>
        <dbReference type="Rhea" id="RHEA:32727"/>
        <dbReference type="ChEBI" id="CHEBI:15378"/>
        <dbReference type="ChEBI" id="CHEBI:16526"/>
        <dbReference type="ChEBI" id="CHEBI:57287"/>
        <dbReference type="ChEBI" id="CHEBI:57384"/>
        <dbReference type="ChEBI" id="CHEBI:90725"/>
        <dbReference type="ChEBI" id="CHEBI:90736"/>
        <dbReference type="EC" id="2.3.1.199"/>
    </reaction>
</comment>
<keyword evidence="9 10" id="KW-0275">Fatty acid biosynthesis</keyword>
<evidence type="ECO:0000256" key="5">
    <source>
        <dbReference type="ARBA" id="ARBA00022832"/>
    </source>
</evidence>
<feature type="transmembrane region" description="Helical" evidence="10">
    <location>
        <begin position="121"/>
        <end position="140"/>
    </location>
</feature>
<evidence type="ECO:0000313" key="12">
    <source>
        <dbReference type="EMBL" id="KAH0549363.1"/>
    </source>
</evidence>
<evidence type="ECO:0000256" key="10">
    <source>
        <dbReference type="RuleBase" id="RU361115"/>
    </source>
</evidence>
<comment type="caution">
    <text evidence="12">The sequence shown here is derived from an EMBL/GenBank/DDBJ whole genome shotgun (WGS) entry which is preliminary data.</text>
</comment>
<gene>
    <name evidence="12" type="ORF">KQX54_008690</name>
</gene>
<feature type="transmembrane region" description="Helical" evidence="10">
    <location>
        <begin position="264"/>
        <end position="283"/>
    </location>
</feature>
<feature type="transmembrane region" description="Helical" evidence="10">
    <location>
        <begin position="328"/>
        <end position="349"/>
    </location>
</feature>
<keyword evidence="8 10" id="KW-0472">Membrane</keyword>
<sequence>MTLLTIILAIKNVLILKIQDTGDLNSETYESKGDFNVNFAADRAKNLVSFLQSKLQLNMINKPEEATASHGTVLDTVFARFLDDIQCFTVEKYQKAYNMPGIVDWYRDLMQNKIDKRTEDWFLVTGPGPLLMIFVTYIYFSTSAGPKYMRDKKPYSLKNVLIIYNFIQVVLSCTLVYEGLASGWWNDYSFGCQPVDRSMSPKALRMARAVWLYYICKLIELADTVFFVLRKKQRQISFLHVWHHSIMIVTAWIGVRFFPGGHATLLGVINSFIHILMYSYYMLSAFGPHMEKYLWWKRHLTTLQLVQFFLIFIHNYQQFRLGCDFPKIITGLLCFNAGFFTYLFGSFYVKTYLSSMSKKDNRIRNAQLTSNDKND</sequence>
<dbReference type="AlphaFoldDB" id="A0AAV7HWG1"/>
<dbReference type="GO" id="GO:0034625">
    <property type="term" value="P:fatty acid elongation, monounsaturated fatty acid"/>
    <property type="evidence" value="ECO:0007669"/>
    <property type="project" value="TreeGrafter"/>
</dbReference>
<proteinExistence type="inferred from homology"/>
<evidence type="ECO:0000256" key="11">
    <source>
        <dbReference type="SAM" id="SignalP"/>
    </source>
</evidence>
<feature type="transmembrane region" description="Helical" evidence="10">
    <location>
        <begin position="241"/>
        <end position="258"/>
    </location>
</feature>
<name>A0AAV7HWG1_COTGL</name>
<dbReference type="EMBL" id="JAHXZJ010001864">
    <property type="protein sequence ID" value="KAH0549363.1"/>
    <property type="molecule type" value="Genomic_DNA"/>
</dbReference>
<dbReference type="GO" id="GO:0042761">
    <property type="term" value="P:very long-chain fatty acid biosynthetic process"/>
    <property type="evidence" value="ECO:0007669"/>
    <property type="project" value="TreeGrafter"/>
</dbReference>
<dbReference type="GO" id="GO:0019367">
    <property type="term" value="P:fatty acid elongation, saturated fatty acid"/>
    <property type="evidence" value="ECO:0007669"/>
    <property type="project" value="TreeGrafter"/>
</dbReference>
<organism evidence="12 13">
    <name type="scientific">Cotesia glomerata</name>
    <name type="common">Lepidopteran parasitic wasp</name>
    <name type="synonym">Apanteles glomeratus</name>
    <dbReference type="NCBI Taxonomy" id="32391"/>
    <lineage>
        <taxon>Eukaryota</taxon>
        <taxon>Metazoa</taxon>
        <taxon>Ecdysozoa</taxon>
        <taxon>Arthropoda</taxon>
        <taxon>Hexapoda</taxon>
        <taxon>Insecta</taxon>
        <taxon>Pterygota</taxon>
        <taxon>Neoptera</taxon>
        <taxon>Endopterygota</taxon>
        <taxon>Hymenoptera</taxon>
        <taxon>Apocrita</taxon>
        <taxon>Ichneumonoidea</taxon>
        <taxon>Braconidae</taxon>
        <taxon>Microgastrinae</taxon>
        <taxon>Cotesia</taxon>
    </lineage>
</organism>
<feature type="transmembrane region" description="Helical" evidence="10">
    <location>
        <begin position="295"/>
        <end position="316"/>
    </location>
</feature>
<evidence type="ECO:0000256" key="6">
    <source>
        <dbReference type="ARBA" id="ARBA00022989"/>
    </source>
</evidence>
<dbReference type="PANTHER" id="PTHR11157">
    <property type="entry name" value="FATTY ACID ACYL TRANSFERASE-RELATED"/>
    <property type="match status" value="1"/>
</dbReference>
<comment type="subcellular location">
    <subcellularLocation>
        <location evidence="1">Membrane</location>
        <topology evidence="1">Multi-pass membrane protein</topology>
    </subcellularLocation>
</comment>
<evidence type="ECO:0000256" key="7">
    <source>
        <dbReference type="ARBA" id="ARBA00023098"/>
    </source>
</evidence>
<feature type="transmembrane region" description="Helical" evidence="10">
    <location>
        <begin position="161"/>
        <end position="180"/>
    </location>
</feature>